<dbReference type="GO" id="GO:0005085">
    <property type="term" value="F:guanyl-nucleotide exchange factor activity"/>
    <property type="evidence" value="ECO:0007669"/>
    <property type="project" value="InterPro"/>
</dbReference>
<evidence type="ECO:0000259" key="1">
    <source>
        <dbReference type="PROSITE" id="PS50010"/>
    </source>
</evidence>
<proteinExistence type="predicted"/>
<dbReference type="EMBL" id="KV974025">
    <property type="protein sequence ID" value="PIO15304.1"/>
    <property type="molecule type" value="Genomic_DNA"/>
</dbReference>
<accession>A0A2G9QI71</accession>
<sequence>STNVAFKETLNKIQMSPECGGLPMISFLILPMQRATRLPLLMDTICQKTDMDSPEYEANTRALKAISKSVRRKEVDQWLLVWRDIGPEEEEPHMCPPVPPASATNQCPPISANRMSDRARWITALEVKEENRRYSKSKSAALRQVEIIKAYMAKQPDEVSLQQADVVLVLQEEDGNTDPVSSFINCASSKYYLLAVMLIQWLH</sequence>
<dbReference type="AlphaFoldDB" id="A0A2G9QI71"/>
<organism evidence="2 3">
    <name type="scientific">Aquarana catesbeiana</name>
    <name type="common">American bullfrog</name>
    <name type="synonym">Rana catesbeiana</name>
    <dbReference type="NCBI Taxonomy" id="8400"/>
    <lineage>
        <taxon>Eukaryota</taxon>
        <taxon>Metazoa</taxon>
        <taxon>Chordata</taxon>
        <taxon>Craniata</taxon>
        <taxon>Vertebrata</taxon>
        <taxon>Euteleostomi</taxon>
        <taxon>Amphibia</taxon>
        <taxon>Batrachia</taxon>
        <taxon>Anura</taxon>
        <taxon>Neobatrachia</taxon>
        <taxon>Ranoidea</taxon>
        <taxon>Ranidae</taxon>
        <taxon>Aquarana</taxon>
    </lineage>
</organism>
<dbReference type="Proteomes" id="UP000228934">
    <property type="component" value="Unassembled WGS sequence"/>
</dbReference>
<dbReference type="Gene3D" id="1.20.900.10">
    <property type="entry name" value="Dbl homology (DH) domain"/>
    <property type="match status" value="1"/>
</dbReference>
<evidence type="ECO:0000313" key="2">
    <source>
        <dbReference type="EMBL" id="PIO15304.1"/>
    </source>
</evidence>
<reference evidence="3" key="1">
    <citation type="journal article" date="2017" name="Nat. Commun.">
        <title>The North American bullfrog draft genome provides insight into hormonal regulation of long noncoding RNA.</title>
        <authorList>
            <person name="Hammond S.A."/>
            <person name="Warren R.L."/>
            <person name="Vandervalk B.P."/>
            <person name="Kucuk E."/>
            <person name="Khan H."/>
            <person name="Gibb E.A."/>
            <person name="Pandoh P."/>
            <person name="Kirk H."/>
            <person name="Zhao Y."/>
            <person name="Jones M."/>
            <person name="Mungall A.J."/>
            <person name="Coope R."/>
            <person name="Pleasance S."/>
            <person name="Moore R.A."/>
            <person name="Holt R.A."/>
            <person name="Round J.M."/>
            <person name="Ohora S."/>
            <person name="Walle B.V."/>
            <person name="Veldhoen N."/>
            <person name="Helbing C.C."/>
            <person name="Birol I."/>
        </authorList>
    </citation>
    <scope>NUCLEOTIDE SEQUENCE [LARGE SCALE GENOMIC DNA]</scope>
</reference>
<keyword evidence="3" id="KW-1185">Reference proteome</keyword>
<dbReference type="InterPro" id="IPR047271">
    <property type="entry name" value="Ephexin-like"/>
</dbReference>
<evidence type="ECO:0000313" key="3">
    <source>
        <dbReference type="Proteomes" id="UP000228934"/>
    </source>
</evidence>
<dbReference type="Pfam" id="PF00621">
    <property type="entry name" value="RhoGEF"/>
    <property type="match status" value="1"/>
</dbReference>
<dbReference type="InterPro" id="IPR035899">
    <property type="entry name" value="DBL_dom_sf"/>
</dbReference>
<dbReference type="PROSITE" id="PS50010">
    <property type="entry name" value="DH_2"/>
    <property type="match status" value="1"/>
</dbReference>
<dbReference type="SUPFAM" id="SSF50044">
    <property type="entry name" value="SH3-domain"/>
    <property type="match status" value="1"/>
</dbReference>
<name>A0A2G9QI71_AQUCT</name>
<dbReference type="SUPFAM" id="SSF48065">
    <property type="entry name" value="DBL homology domain (DH-domain)"/>
    <property type="match status" value="1"/>
</dbReference>
<dbReference type="PANTHER" id="PTHR12845:SF3">
    <property type="entry name" value="RHO GUANINE NUCLEOTIDE EXCHANGE FACTOR 16"/>
    <property type="match status" value="1"/>
</dbReference>
<feature type="domain" description="DH" evidence="1">
    <location>
        <begin position="1"/>
        <end position="76"/>
    </location>
</feature>
<gene>
    <name evidence="2" type="ORF">AB205_0117890</name>
</gene>
<dbReference type="OrthoDB" id="27593at2759"/>
<dbReference type="InterPro" id="IPR036028">
    <property type="entry name" value="SH3-like_dom_sf"/>
</dbReference>
<dbReference type="PANTHER" id="PTHR12845">
    <property type="entry name" value="GUANINE NUCLEOTIDE EXCHANGE FACTOR"/>
    <property type="match status" value="1"/>
</dbReference>
<protein>
    <recommendedName>
        <fullName evidence="1">DH domain-containing protein</fullName>
    </recommendedName>
</protein>
<feature type="non-terminal residue" evidence="2">
    <location>
        <position position="1"/>
    </location>
</feature>
<dbReference type="InterPro" id="IPR000219">
    <property type="entry name" value="DH_dom"/>
</dbReference>